<feature type="compositionally biased region" description="Polar residues" evidence="5">
    <location>
        <begin position="812"/>
        <end position="824"/>
    </location>
</feature>
<evidence type="ECO:0000259" key="6">
    <source>
        <dbReference type="PROSITE" id="PS51460"/>
    </source>
</evidence>
<accession>A0A316U455</accession>
<dbReference type="InterPro" id="IPR036534">
    <property type="entry name" value="GAR_dom_sf"/>
</dbReference>
<keyword evidence="3" id="KW-0206">Cytoskeleton</keyword>
<dbReference type="GO" id="GO:0008017">
    <property type="term" value="F:microtubule binding"/>
    <property type="evidence" value="ECO:0007669"/>
    <property type="project" value="InterPro"/>
</dbReference>
<feature type="compositionally biased region" description="Polar residues" evidence="5">
    <location>
        <begin position="1432"/>
        <end position="1447"/>
    </location>
</feature>
<dbReference type="SUPFAM" id="SSF143575">
    <property type="entry name" value="GAS2 domain-like"/>
    <property type="match status" value="1"/>
</dbReference>
<dbReference type="GO" id="GO:0005884">
    <property type="term" value="C:actin filament"/>
    <property type="evidence" value="ECO:0007669"/>
    <property type="project" value="TreeGrafter"/>
</dbReference>
<proteinExistence type="predicted"/>
<dbReference type="OrthoDB" id="3359034at2759"/>
<dbReference type="GO" id="GO:0051015">
    <property type="term" value="F:actin filament binding"/>
    <property type="evidence" value="ECO:0007669"/>
    <property type="project" value="TreeGrafter"/>
</dbReference>
<keyword evidence="4" id="KW-0175">Coiled coil</keyword>
<feature type="region of interest" description="Disordered" evidence="5">
    <location>
        <begin position="1345"/>
        <end position="1516"/>
    </location>
</feature>
<evidence type="ECO:0000256" key="3">
    <source>
        <dbReference type="ARBA" id="ARBA00023212"/>
    </source>
</evidence>
<dbReference type="PANTHER" id="PTHR46756:SF18">
    <property type="entry name" value="GAS2-LIKE PROTEIN PICKLED EGGS"/>
    <property type="match status" value="1"/>
</dbReference>
<dbReference type="GeneID" id="37014497"/>
<feature type="compositionally biased region" description="Polar residues" evidence="5">
    <location>
        <begin position="1369"/>
        <end position="1380"/>
    </location>
</feature>
<dbReference type="InterPro" id="IPR003108">
    <property type="entry name" value="GAR_dom"/>
</dbReference>
<evidence type="ECO:0000256" key="1">
    <source>
        <dbReference type="ARBA" id="ARBA00004245"/>
    </source>
</evidence>
<feature type="region of interest" description="Disordered" evidence="5">
    <location>
        <begin position="1686"/>
        <end position="1708"/>
    </location>
</feature>
<feature type="compositionally biased region" description="Low complexity" evidence="5">
    <location>
        <begin position="1345"/>
        <end position="1362"/>
    </location>
</feature>
<sequence length="1792" mass="193417">MAASVLTDQETAELSRFSQGRAHIQSHLDLLGSRPAVDPFAHFVPVWNTSSEAHLLSVWSDLDARLDEVKQWIAERDQIEDEASEFDSEDMEKLRKMAKAASDGAQLSASDTDIVEVALETIVSLEKLRSLLELRALSLSLYFSRLIWETQRRDCWTTYAVLSEEMNEIVVSKSKWPVAGPPHGCDSPKDHVWPTSTQATANSKTFDRNIVSEVSQLCGRIQQFAEVQVSSAGVCLDAVIEQLQVPEEFIDEQDRIDALADEMMSQSHFLGNVLQQWQKADEVREKIRSIESRAKILILHVEHAKAEIPSAASAHSYAQSLSELSRLLEDVCGPAARDYLEATETSSRRLRLLRHHMPPAPRHIRWPAQEDLNSSMVDALNQELVAAAKQARRAKSAIEAYQEATKAASQVEEARSRLLRAVRACSGLDTECHSEWPAKSTSSSRSEEAAQIISKTVALPDTSPIPSLSHAVARLQIRLITVEGEAASAQADLTDSLLKCRSLGFASDAQQRQANEASAAWAAQNVSTKTSLAETVSLVQALELIERIQRDLSNGETDLRLDVMHWAKVAESSRFSLSKSSRTLLTPDPDPGPGNPPFAASEAALASLAAFEGHTLGSLVPETIDVLRQRCEHLSAQSLQLRQLAKWAAAVTHQAECAALVQDHFDRLCQDAEHVQSRCLLLLSDTLESTDEIDKVQYEVQELQASIAHFTASQIRDIALVGPAPDLSSLSVEGKPILLSSSDSDVQNASNTWCLTLAQKQQEIEHALQGLRKAVVDEQSRDQVGQEASVRNREEGQIDHTVAILPPAMNNAEVSSPSPAQSIVDNRGHDDGQYAERPNGPSTDPSTSASLTFPSPCLPTTPRRSAKQHLVADAKEPEQERPHSQAQSRSYMAFFAAVRDCEQELGRRERSFTKVLESKASRRLPLRAFISELGNRRNDAEEKLSIRLEVVKSALELLQDTVALGESSSTVAQAQQDAARIASAVQELLARLDGVILAEGGDSPIHSGQPLYVASELSRSKSSVSSLSADLEGRFRISAGSADVVRSRSAPSLPHPADIGSLPNSPAPGEVPAAGPKIADLAAKLSGGEVEIQTIVDGLAQMKAFLDLPTNEESRRVQDEWVQLRGEVEAILQQHSAEAAGANLQALSRQREEQVNRFKLLTIFAEKAAESEAALASFLDLLDQAGNESFDDDLRALSPPNAHSMKEEDSASKTPCYTPQSARNGEDSELALNLSYAQRTRAALAALEPILEQAKQAAAPVSQDIRVKERLAQINRSYVDMAEMASDVLNPGLQRSSSVSSLASTASRGSSSASLPPSPVMSMSSRFGFSTTSTVSAAAAPASKAVSAAARPSVSPAPSVSSIPRARKISSTSSTNQEPTATALRALRRKSGAHKTTPLEHQEAAVTQMPRRRSSASPGPATPRAPVAARTCLTSITGSPATPTASQPRAALGSDPFGTPTPSRLRAPSTFARPSSMGTSTPRTPSVKPSTSAARKRPASVATPKLTDRPNSYRANPKSKLDVAVAQTINRLSVPVKIEAVKPSGNATYEDHSGKYWVGHPDPRLCFCRILRSRTIMVRVGGGWQELTRYLMQHHGLSTANVELGLAQTSPASAKTSPSGTRTSAKKTNAIPWLSSSMSMEQGADRASSPAAGGDVPRRLLSQRGDISSPIFLPSQWSPTLSRKAYTNEGAGETPTRSERKRLGSSSSSSAAVEAIEAAAGLGLGVGLRADNRSRHVRKSFSTSSPAPRPREREQKSFQVQMKAPIRLPSHGGAENVDPDDSLGSVRSVYFR</sequence>
<feature type="compositionally biased region" description="Low complexity" evidence="5">
    <location>
        <begin position="1418"/>
        <end position="1431"/>
    </location>
</feature>
<feature type="compositionally biased region" description="Polar residues" evidence="5">
    <location>
        <begin position="1472"/>
        <end position="1493"/>
    </location>
</feature>
<dbReference type="STRING" id="1684307.A0A316U455"/>
<dbReference type="Pfam" id="PF02187">
    <property type="entry name" value="GAS2"/>
    <property type="match status" value="1"/>
</dbReference>
<protein>
    <recommendedName>
        <fullName evidence="6">GAR domain-containing protein</fullName>
    </recommendedName>
</protein>
<reference evidence="7 8" key="1">
    <citation type="journal article" date="2018" name="Mol. Biol. Evol.">
        <title>Broad Genomic Sampling Reveals a Smut Pathogenic Ancestry of the Fungal Clade Ustilaginomycotina.</title>
        <authorList>
            <person name="Kijpornyongpan T."/>
            <person name="Mondo S.J."/>
            <person name="Barry K."/>
            <person name="Sandor L."/>
            <person name="Lee J."/>
            <person name="Lipzen A."/>
            <person name="Pangilinan J."/>
            <person name="LaButti K."/>
            <person name="Hainaut M."/>
            <person name="Henrissat B."/>
            <person name="Grigoriev I.V."/>
            <person name="Spatafora J.W."/>
            <person name="Aime M.C."/>
        </authorList>
    </citation>
    <scope>NUCLEOTIDE SEQUENCE [LARGE SCALE GENOMIC DNA]</scope>
    <source>
        <strain evidence="7 8">MCA 4718</strain>
    </source>
</reference>
<dbReference type="SMART" id="SM00243">
    <property type="entry name" value="GAS2"/>
    <property type="match status" value="1"/>
</dbReference>
<comment type="subcellular location">
    <subcellularLocation>
        <location evidence="1">Cytoplasm</location>
        <location evidence="1">Cytoskeleton</location>
    </subcellularLocation>
</comment>
<dbReference type="GO" id="GO:0051764">
    <property type="term" value="P:actin crosslink formation"/>
    <property type="evidence" value="ECO:0007669"/>
    <property type="project" value="TreeGrafter"/>
</dbReference>
<evidence type="ECO:0000256" key="5">
    <source>
        <dbReference type="SAM" id="MobiDB-lite"/>
    </source>
</evidence>
<name>A0A316U455_9BASI</name>
<evidence type="ECO:0000313" key="7">
    <source>
        <dbReference type="EMBL" id="PWN20052.1"/>
    </source>
</evidence>
<feature type="region of interest" description="Disordered" evidence="5">
    <location>
        <begin position="1735"/>
        <end position="1792"/>
    </location>
</feature>
<evidence type="ECO:0000256" key="4">
    <source>
        <dbReference type="SAM" id="Coils"/>
    </source>
</evidence>
<dbReference type="Proteomes" id="UP000245942">
    <property type="component" value="Unassembled WGS sequence"/>
</dbReference>
<evidence type="ECO:0000256" key="2">
    <source>
        <dbReference type="ARBA" id="ARBA00022490"/>
    </source>
</evidence>
<feature type="region of interest" description="Disordered" evidence="5">
    <location>
        <begin position="1610"/>
        <end position="1658"/>
    </location>
</feature>
<gene>
    <name evidence="7" type="ORF">BCV69DRAFT_283583</name>
</gene>
<dbReference type="Gene3D" id="3.30.920.20">
    <property type="entry name" value="Gas2-like domain"/>
    <property type="match status" value="1"/>
</dbReference>
<keyword evidence="2" id="KW-0963">Cytoplasm</keyword>
<feature type="compositionally biased region" description="Polar residues" evidence="5">
    <location>
        <begin position="1212"/>
        <end position="1223"/>
    </location>
</feature>
<keyword evidence="8" id="KW-1185">Reference proteome</keyword>
<dbReference type="PANTHER" id="PTHR46756">
    <property type="entry name" value="TRANSGELIN"/>
    <property type="match status" value="1"/>
</dbReference>
<feature type="region of interest" description="Disordered" evidence="5">
    <location>
        <begin position="1300"/>
        <end position="1320"/>
    </location>
</feature>
<feature type="domain" description="GAR" evidence="6">
    <location>
        <begin position="1516"/>
        <end position="1598"/>
    </location>
</feature>
<feature type="coiled-coil region" evidence="4">
    <location>
        <begin position="62"/>
        <end position="89"/>
    </location>
</feature>
<feature type="compositionally biased region" description="Polar residues" evidence="5">
    <location>
        <begin position="840"/>
        <end position="853"/>
    </location>
</feature>
<dbReference type="RefSeq" id="XP_025347212.1">
    <property type="nucleotide sequence ID" value="XM_025492763.1"/>
</dbReference>
<feature type="coiled-coil region" evidence="4">
    <location>
        <begin position="377"/>
        <end position="421"/>
    </location>
</feature>
<feature type="compositionally biased region" description="Polar residues" evidence="5">
    <location>
        <begin position="1610"/>
        <end position="1627"/>
    </location>
</feature>
<feature type="region of interest" description="Disordered" evidence="5">
    <location>
        <begin position="810"/>
        <end position="888"/>
    </location>
</feature>
<dbReference type="GO" id="GO:0008093">
    <property type="term" value="F:cytoskeletal anchor activity"/>
    <property type="evidence" value="ECO:0007669"/>
    <property type="project" value="TreeGrafter"/>
</dbReference>
<feature type="region of interest" description="Disordered" evidence="5">
    <location>
        <begin position="1192"/>
        <end position="1224"/>
    </location>
</feature>
<dbReference type="PROSITE" id="PS51460">
    <property type="entry name" value="GAR"/>
    <property type="match status" value="1"/>
</dbReference>
<organism evidence="7 8">
    <name type="scientific">Pseudomicrostroma glucosiphilum</name>
    <dbReference type="NCBI Taxonomy" id="1684307"/>
    <lineage>
        <taxon>Eukaryota</taxon>
        <taxon>Fungi</taxon>
        <taxon>Dikarya</taxon>
        <taxon>Basidiomycota</taxon>
        <taxon>Ustilaginomycotina</taxon>
        <taxon>Exobasidiomycetes</taxon>
        <taxon>Microstromatales</taxon>
        <taxon>Microstromatales incertae sedis</taxon>
        <taxon>Pseudomicrostroma</taxon>
    </lineage>
</organism>
<evidence type="ECO:0000313" key="8">
    <source>
        <dbReference type="Proteomes" id="UP000245942"/>
    </source>
</evidence>
<dbReference type="EMBL" id="KZ819329">
    <property type="protein sequence ID" value="PWN20052.1"/>
    <property type="molecule type" value="Genomic_DNA"/>
</dbReference>
<feature type="region of interest" description="Disordered" evidence="5">
    <location>
        <begin position="778"/>
        <end position="798"/>
    </location>
</feature>
<feature type="compositionally biased region" description="Basic and acidic residues" evidence="5">
    <location>
        <begin position="870"/>
        <end position="883"/>
    </location>
</feature>
<feature type="region of interest" description="Disordered" evidence="5">
    <location>
        <begin position="1046"/>
        <end position="1066"/>
    </location>
</feature>